<evidence type="ECO:0000313" key="7">
    <source>
        <dbReference type="EMBL" id="CAH1392337.1"/>
    </source>
</evidence>
<keyword evidence="8" id="KW-1185">Reference proteome</keyword>
<dbReference type="PRINTS" id="PR00042">
    <property type="entry name" value="LEUZIPPRFOS"/>
</dbReference>
<reference evidence="7" key="1">
    <citation type="submission" date="2022-01" db="EMBL/GenBank/DDBJ databases">
        <authorList>
            <person name="King R."/>
        </authorList>
    </citation>
    <scope>NUCLEOTIDE SEQUENCE</scope>
</reference>
<keyword evidence="1" id="KW-0805">Transcription regulation</keyword>
<dbReference type="InterPro" id="IPR004827">
    <property type="entry name" value="bZIP"/>
</dbReference>
<keyword evidence="3" id="KW-0804">Transcription</keyword>
<dbReference type="SMART" id="SM00338">
    <property type="entry name" value="BRLZ"/>
    <property type="match status" value="1"/>
</dbReference>
<feature type="coiled-coil region" evidence="4">
    <location>
        <begin position="147"/>
        <end position="174"/>
    </location>
</feature>
<dbReference type="PANTHER" id="PTHR23351">
    <property type="entry name" value="FOS TRANSCRIPTION FACTOR-RELATED"/>
    <property type="match status" value="1"/>
</dbReference>
<dbReference type="GO" id="GO:0000981">
    <property type="term" value="F:DNA-binding transcription factor activity, RNA polymerase II-specific"/>
    <property type="evidence" value="ECO:0007669"/>
    <property type="project" value="TreeGrafter"/>
</dbReference>
<dbReference type="Proteomes" id="UP001152798">
    <property type="component" value="Chromosome 1"/>
</dbReference>
<feature type="domain" description="BZIP" evidence="6">
    <location>
        <begin position="115"/>
        <end position="178"/>
    </location>
</feature>
<sequence length="342" mass="38039">MMYNMSGPGLLGVAESGATPRTPEILNSLMSMTNPFDRLRTATVSPQSDVSSSPPSVQTTCSQLIKEGLKLTIQTKRKAHSSSSCGGSPLLNRDTAGSPDSLCENSNEGLTPEDEERRRRRRERNKIAATKCRQKKRERTNNLVYESEALETQNLDLKSKIQELEKERRKLVDVLSVHKPNCNKHPFPSTSSSSSSSSSSVYQDFGPRSDYNPSCYPSNYDIICSSETQISYHRNSTVIEEIGYLNPYLYKDRSMREPMNPYSRSEIHTDDILRVDRNYGNLDGARPYPIRLVASTSSSDYESNPELLDSPSTGGYQFPDDPSSSSTFSSSSSIFPTSSCIT</sequence>
<evidence type="ECO:0000256" key="5">
    <source>
        <dbReference type="SAM" id="MobiDB-lite"/>
    </source>
</evidence>
<proteinExistence type="predicted"/>
<dbReference type="Gene3D" id="1.20.5.170">
    <property type="match status" value="1"/>
</dbReference>
<feature type="compositionally biased region" description="Low complexity" evidence="5">
    <location>
        <begin position="189"/>
        <end position="200"/>
    </location>
</feature>
<evidence type="ECO:0000256" key="4">
    <source>
        <dbReference type="SAM" id="Coils"/>
    </source>
</evidence>
<dbReference type="OrthoDB" id="2596881at2759"/>
<dbReference type="InterPro" id="IPR000837">
    <property type="entry name" value="AP-1"/>
</dbReference>
<dbReference type="InterPro" id="IPR046347">
    <property type="entry name" value="bZIP_sf"/>
</dbReference>
<dbReference type="GO" id="GO:0000978">
    <property type="term" value="F:RNA polymerase II cis-regulatory region sequence-specific DNA binding"/>
    <property type="evidence" value="ECO:0007669"/>
    <property type="project" value="TreeGrafter"/>
</dbReference>
<feature type="region of interest" description="Disordered" evidence="5">
    <location>
        <begin position="296"/>
        <end position="342"/>
    </location>
</feature>
<name>A0A9P0EC04_NEZVI</name>
<organism evidence="7 8">
    <name type="scientific">Nezara viridula</name>
    <name type="common">Southern green stink bug</name>
    <name type="synonym">Cimex viridulus</name>
    <dbReference type="NCBI Taxonomy" id="85310"/>
    <lineage>
        <taxon>Eukaryota</taxon>
        <taxon>Metazoa</taxon>
        <taxon>Ecdysozoa</taxon>
        <taxon>Arthropoda</taxon>
        <taxon>Hexapoda</taxon>
        <taxon>Insecta</taxon>
        <taxon>Pterygota</taxon>
        <taxon>Neoptera</taxon>
        <taxon>Paraneoptera</taxon>
        <taxon>Hemiptera</taxon>
        <taxon>Heteroptera</taxon>
        <taxon>Panheteroptera</taxon>
        <taxon>Pentatomomorpha</taxon>
        <taxon>Pentatomoidea</taxon>
        <taxon>Pentatomidae</taxon>
        <taxon>Pentatominae</taxon>
        <taxon>Nezara</taxon>
    </lineage>
</organism>
<feature type="compositionally biased region" description="Low complexity" evidence="5">
    <location>
        <begin position="322"/>
        <end position="342"/>
    </location>
</feature>
<evidence type="ECO:0000256" key="2">
    <source>
        <dbReference type="ARBA" id="ARBA00023125"/>
    </source>
</evidence>
<evidence type="ECO:0000256" key="3">
    <source>
        <dbReference type="ARBA" id="ARBA00023163"/>
    </source>
</evidence>
<accession>A0A9P0EC04</accession>
<dbReference type="PROSITE" id="PS00036">
    <property type="entry name" value="BZIP_BASIC"/>
    <property type="match status" value="1"/>
</dbReference>
<dbReference type="Pfam" id="PF00170">
    <property type="entry name" value="bZIP_1"/>
    <property type="match status" value="1"/>
</dbReference>
<dbReference type="PROSITE" id="PS50217">
    <property type="entry name" value="BZIP"/>
    <property type="match status" value="1"/>
</dbReference>
<gene>
    <name evidence="7" type="ORF">NEZAVI_LOCUS3180</name>
</gene>
<keyword evidence="4" id="KW-0175">Coiled coil</keyword>
<feature type="region of interest" description="Disordered" evidence="5">
    <location>
        <begin position="179"/>
        <end position="205"/>
    </location>
</feature>
<dbReference type="PANTHER" id="PTHR23351:SF24">
    <property type="entry name" value="ACTIVATING TRANSCRIPTION FACTOR 3-RELATED"/>
    <property type="match status" value="1"/>
</dbReference>
<feature type="region of interest" description="Disordered" evidence="5">
    <location>
        <begin position="75"/>
        <end position="138"/>
    </location>
</feature>
<dbReference type="SUPFAM" id="SSF57959">
    <property type="entry name" value="Leucine zipper domain"/>
    <property type="match status" value="1"/>
</dbReference>
<dbReference type="GO" id="GO:0005634">
    <property type="term" value="C:nucleus"/>
    <property type="evidence" value="ECO:0007669"/>
    <property type="project" value="TreeGrafter"/>
</dbReference>
<dbReference type="AlphaFoldDB" id="A0A9P0EC04"/>
<protein>
    <recommendedName>
        <fullName evidence="6">BZIP domain-containing protein</fullName>
    </recommendedName>
</protein>
<evidence type="ECO:0000259" key="6">
    <source>
        <dbReference type="PROSITE" id="PS50217"/>
    </source>
</evidence>
<dbReference type="CDD" id="cd14722">
    <property type="entry name" value="bZIP_ATF3"/>
    <property type="match status" value="1"/>
</dbReference>
<evidence type="ECO:0000256" key="1">
    <source>
        <dbReference type="ARBA" id="ARBA00023015"/>
    </source>
</evidence>
<evidence type="ECO:0000313" key="8">
    <source>
        <dbReference type="Proteomes" id="UP001152798"/>
    </source>
</evidence>
<dbReference type="EMBL" id="OV725077">
    <property type="protein sequence ID" value="CAH1392337.1"/>
    <property type="molecule type" value="Genomic_DNA"/>
</dbReference>
<keyword evidence="2" id="KW-0238">DNA-binding</keyword>